<dbReference type="Proteomes" id="UP000650994">
    <property type="component" value="Unassembled WGS sequence"/>
</dbReference>
<dbReference type="STRING" id="1434701.SAMN05443634_11616"/>
<evidence type="ECO:0000313" key="4">
    <source>
        <dbReference type="Proteomes" id="UP000184120"/>
    </source>
</evidence>
<evidence type="ECO:0000313" key="5">
    <source>
        <dbReference type="Proteomes" id="UP000650994"/>
    </source>
</evidence>
<evidence type="ECO:0000259" key="1">
    <source>
        <dbReference type="Pfam" id="PF24024"/>
    </source>
</evidence>
<evidence type="ECO:0000313" key="3">
    <source>
        <dbReference type="EMBL" id="SHL72265.1"/>
    </source>
</evidence>
<dbReference type="InterPro" id="IPR055760">
    <property type="entry name" value="DUF7336"/>
</dbReference>
<proteinExistence type="predicted"/>
<dbReference type="EMBL" id="FRBH01000016">
    <property type="protein sequence ID" value="SHL72265.1"/>
    <property type="molecule type" value="Genomic_DNA"/>
</dbReference>
<reference evidence="2" key="1">
    <citation type="journal article" date="2014" name="Int. J. Syst. Evol. Microbiol.">
        <title>Complete genome of a new Firmicutes species belonging to the dominant human colonic microbiota ('Ruminococcus bicirculans') reveals two chromosomes and a selective capacity to utilize plant glucans.</title>
        <authorList>
            <consortium name="NISC Comparative Sequencing Program"/>
            <person name="Wegmann U."/>
            <person name="Louis P."/>
            <person name="Goesmann A."/>
            <person name="Henrissat B."/>
            <person name="Duncan S.H."/>
            <person name="Flint H.J."/>
        </authorList>
    </citation>
    <scope>NUCLEOTIDE SEQUENCE</scope>
    <source>
        <strain evidence="2">CGMCC 1.12707</strain>
    </source>
</reference>
<protein>
    <recommendedName>
        <fullName evidence="1">DUF7336 domain-containing protein</fullName>
    </recommendedName>
</protein>
<feature type="domain" description="DUF7336" evidence="1">
    <location>
        <begin position="3"/>
        <end position="72"/>
    </location>
</feature>
<name>A0A1M7CYL1_9FLAO</name>
<keyword evidence="5" id="KW-1185">Reference proteome</keyword>
<gene>
    <name evidence="2" type="ORF">GCM10010984_30880</name>
    <name evidence="3" type="ORF">SAMN05443634_11616</name>
</gene>
<reference evidence="4" key="3">
    <citation type="submission" date="2016-11" db="EMBL/GenBank/DDBJ databases">
        <authorList>
            <person name="Varghese N."/>
            <person name="Submissions S."/>
        </authorList>
    </citation>
    <scope>NUCLEOTIDE SEQUENCE [LARGE SCALE GENOMIC DNA]</scope>
    <source>
        <strain evidence="4">DSM 27989</strain>
    </source>
</reference>
<sequence>MEKLFILHHEYEYTYKKEIFDEVKFIGVFSSKQKAEEAKNLLKNKKGFINYPEDCFIIGEIGVDTVEWLEGFITTEEAEKDINL</sequence>
<accession>A0A1M7CYL1</accession>
<reference evidence="5" key="4">
    <citation type="journal article" date="2019" name="Int. J. Syst. Evol. Microbiol.">
        <title>The Global Catalogue of Microorganisms (GCM) 10K type strain sequencing project: providing services to taxonomists for standard genome sequencing and annotation.</title>
        <authorList>
            <consortium name="The Broad Institute Genomics Platform"/>
            <consortium name="The Broad Institute Genome Sequencing Center for Infectious Disease"/>
            <person name="Wu L."/>
            <person name="Ma J."/>
        </authorList>
    </citation>
    <scope>NUCLEOTIDE SEQUENCE [LARGE SCALE GENOMIC DNA]</scope>
    <source>
        <strain evidence="5">CGMCC 1.12707</strain>
    </source>
</reference>
<dbReference type="OrthoDB" id="1453790at2"/>
<reference evidence="3" key="2">
    <citation type="submission" date="2016-11" db="EMBL/GenBank/DDBJ databases">
        <authorList>
            <person name="Jaros S."/>
            <person name="Januszkiewicz K."/>
            <person name="Wedrychowicz H."/>
        </authorList>
    </citation>
    <scope>NUCLEOTIDE SEQUENCE [LARGE SCALE GENOMIC DNA]</scope>
    <source>
        <strain evidence="3">DSM 27989</strain>
    </source>
</reference>
<dbReference type="RefSeq" id="WP_072934058.1">
    <property type="nucleotide sequence ID" value="NZ_BMFL01000042.1"/>
</dbReference>
<reference evidence="2" key="5">
    <citation type="submission" date="2024-05" db="EMBL/GenBank/DDBJ databases">
        <authorList>
            <person name="Sun Q."/>
            <person name="Zhou Y."/>
        </authorList>
    </citation>
    <scope>NUCLEOTIDE SEQUENCE</scope>
    <source>
        <strain evidence="2">CGMCC 1.12707</strain>
    </source>
</reference>
<dbReference type="AlphaFoldDB" id="A0A1M7CYL1"/>
<dbReference type="Proteomes" id="UP000184120">
    <property type="component" value="Unassembled WGS sequence"/>
</dbReference>
<dbReference type="EMBL" id="BMFL01000042">
    <property type="protein sequence ID" value="GGF11702.1"/>
    <property type="molecule type" value="Genomic_DNA"/>
</dbReference>
<organism evidence="3 4">
    <name type="scientific">Chishuiella changwenlii</name>
    <dbReference type="NCBI Taxonomy" id="1434701"/>
    <lineage>
        <taxon>Bacteria</taxon>
        <taxon>Pseudomonadati</taxon>
        <taxon>Bacteroidota</taxon>
        <taxon>Flavobacteriia</taxon>
        <taxon>Flavobacteriales</taxon>
        <taxon>Weeksellaceae</taxon>
        <taxon>Chishuiella</taxon>
    </lineage>
</organism>
<evidence type="ECO:0000313" key="2">
    <source>
        <dbReference type="EMBL" id="GGF11702.1"/>
    </source>
</evidence>
<dbReference type="Pfam" id="PF24024">
    <property type="entry name" value="DUF7336"/>
    <property type="match status" value="1"/>
</dbReference>